<accession>A0A8H6WNS3</accession>
<comment type="caution">
    <text evidence="1">The sequence shown here is derived from an EMBL/GenBank/DDBJ whole genome shotgun (WGS) entry which is preliminary data.</text>
</comment>
<dbReference type="Proteomes" id="UP000623467">
    <property type="component" value="Unassembled WGS sequence"/>
</dbReference>
<name>A0A8H6WNS3_9AGAR</name>
<protein>
    <submittedName>
        <fullName evidence="1">Uncharacterized protein</fullName>
    </submittedName>
</protein>
<evidence type="ECO:0000313" key="2">
    <source>
        <dbReference type="Proteomes" id="UP000623467"/>
    </source>
</evidence>
<keyword evidence="2" id="KW-1185">Reference proteome</keyword>
<dbReference type="AlphaFoldDB" id="A0A8H6WNS3"/>
<sequence>MPAFADHAAVAVDLAIFSRIQPRWASNGRDVYPASASASSTPALVVPPPPLPTLPFPCRLTWARAHCPRRRRHRSCRFLADSPRAGLKSTGRVPRTTLRLVDGCARDHRRRRRRLGSACRIGHPVSLHLELTHRAPSSEFMAVGDVWHAACLLVSSRTKVRYYEQMRKE</sequence>
<gene>
    <name evidence="1" type="ORF">MSAN_02515200</name>
</gene>
<evidence type="ECO:0000313" key="1">
    <source>
        <dbReference type="EMBL" id="KAF7325379.1"/>
    </source>
</evidence>
<organism evidence="1 2">
    <name type="scientific">Mycena sanguinolenta</name>
    <dbReference type="NCBI Taxonomy" id="230812"/>
    <lineage>
        <taxon>Eukaryota</taxon>
        <taxon>Fungi</taxon>
        <taxon>Dikarya</taxon>
        <taxon>Basidiomycota</taxon>
        <taxon>Agaricomycotina</taxon>
        <taxon>Agaricomycetes</taxon>
        <taxon>Agaricomycetidae</taxon>
        <taxon>Agaricales</taxon>
        <taxon>Marasmiineae</taxon>
        <taxon>Mycenaceae</taxon>
        <taxon>Mycena</taxon>
    </lineage>
</organism>
<proteinExistence type="predicted"/>
<reference evidence="1" key="1">
    <citation type="submission" date="2020-05" db="EMBL/GenBank/DDBJ databases">
        <title>Mycena genomes resolve the evolution of fungal bioluminescence.</title>
        <authorList>
            <person name="Tsai I.J."/>
        </authorList>
    </citation>
    <scope>NUCLEOTIDE SEQUENCE</scope>
    <source>
        <strain evidence="1">160909Yilan</strain>
    </source>
</reference>
<dbReference type="EMBL" id="JACAZH010000107">
    <property type="protein sequence ID" value="KAF7325379.1"/>
    <property type="molecule type" value="Genomic_DNA"/>
</dbReference>